<gene>
    <name evidence="2" type="ORF">K1I41_00280</name>
</gene>
<dbReference type="EMBL" id="CP080429">
    <property type="protein sequence ID" value="QYJ68363.1"/>
    <property type="molecule type" value="Genomic_DNA"/>
</dbReference>
<proteinExistence type="predicted"/>
<keyword evidence="3" id="KW-1185">Reference proteome</keyword>
<dbReference type="RefSeq" id="WP_220640704.1">
    <property type="nucleotide sequence ID" value="NZ_CP080429.1"/>
</dbReference>
<evidence type="ECO:0000313" key="2">
    <source>
        <dbReference type="EMBL" id="QYJ68363.1"/>
    </source>
</evidence>
<dbReference type="Proteomes" id="UP000825381">
    <property type="component" value="Chromosome"/>
</dbReference>
<keyword evidence="1" id="KW-0732">Signal</keyword>
<reference evidence="2 3" key="1">
    <citation type="submission" date="2021-07" db="EMBL/GenBank/DDBJ databases">
        <title>Flavobacterium WSW3-B6 sp.nov, isolated from seaweed.</title>
        <authorList>
            <person name="Muhammad N."/>
            <person name="Ho H."/>
            <person name="Lee Y.-J."/>
            <person name="Nguyen T."/>
            <person name="Ho J."/>
            <person name="Kim S.-G."/>
        </authorList>
    </citation>
    <scope>NUCLEOTIDE SEQUENCE [LARGE SCALE GENOMIC DNA]</scope>
    <source>
        <strain evidence="2 3">WSW3-B6</strain>
    </source>
</reference>
<name>A0ABX8V8B3_9FLAO</name>
<evidence type="ECO:0000313" key="3">
    <source>
        <dbReference type="Proteomes" id="UP000825381"/>
    </source>
</evidence>
<protein>
    <recommendedName>
        <fullName evidence="4">DUF4252 domain-containing protein</fullName>
    </recommendedName>
</protein>
<evidence type="ECO:0000256" key="1">
    <source>
        <dbReference type="SAM" id="SignalP"/>
    </source>
</evidence>
<sequence length="190" mass="21889">MKKTLTTLLLFVVAVTFAQDKKSLQERSAKMYEYTIQNEYAKLLDLTYPKIFDLVPKATMLQMLQGMMDNEMMRIELLDRVPNFSYSSIEKIENGYYSLVDHDITMKMIFKEPIGQEQGEMMVTAMKQQLESGEVSFDAQQNAIIAKKRSQMIAVCNSDTDNKWTFLNNDKGNGYVTTIFSDEVRNKLGI</sequence>
<accession>A0ABX8V8B3</accession>
<organism evidence="2 3">
    <name type="scientific">Flavobacterium litorale</name>
    <dbReference type="NCBI Taxonomy" id="2856519"/>
    <lineage>
        <taxon>Bacteria</taxon>
        <taxon>Pseudomonadati</taxon>
        <taxon>Bacteroidota</taxon>
        <taxon>Flavobacteriia</taxon>
        <taxon>Flavobacteriales</taxon>
        <taxon>Flavobacteriaceae</taxon>
        <taxon>Flavobacterium</taxon>
    </lineage>
</organism>
<feature type="chain" id="PRO_5046366564" description="DUF4252 domain-containing protein" evidence="1">
    <location>
        <begin position="19"/>
        <end position="190"/>
    </location>
</feature>
<evidence type="ECO:0008006" key="4">
    <source>
        <dbReference type="Google" id="ProtNLM"/>
    </source>
</evidence>
<feature type="signal peptide" evidence="1">
    <location>
        <begin position="1"/>
        <end position="18"/>
    </location>
</feature>